<dbReference type="OrthoDB" id="4261758at2"/>
<reference evidence="1 2" key="1">
    <citation type="submission" date="2019-03" db="EMBL/GenBank/DDBJ databases">
        <title>Genome Sequencing and Assembly of Various Microbes Isolated from Partially Reclaimed Soil and Acid Mine Drainage (AMD) Site.</title>
        <authorList>
            <person name="Steinbock B."/>
            <person name="Bechtold R."/>
            <person name="Sevigny J.L."/>
            <person name="Thomas D."/>
            <person name="Cuthill L.R."/>
            <person name="Aveiro Johannsen E.J."/>
            <person name="Thomas K."/>
            <person name="Ghosh A."/>
        </authorList>
    </citation>
    <scope>NUCLEOTIDE SEQUENCE [LARGE SCALE GENOMIC DNA]</scope>
    <source>
        <strain evidence="1 2">S-A1</strain>
    </source>
</reference>
<dbReference type="AlphaFoldDB" id="A0A4R5XLR8"/>
<comment type="caution">
    <text evidence="1">The sequence shown here is derived from an EMBL/GenBank/DDBJ whole genome shotgun (WGS) entry which is preliminary data.</text>
</comment>
<accession>A0A4R5XLR8</accession>
<gene>
    <name evidence="1" type="ORF">E2R57_19565</name>
</gene>
<evidence type="ECO:0000313" key="1">
    <source>
        <dbReference type="EMBL" id="TDL32340.1"/>
    </source>
</evidence>
<proteinExistence type="predicted"/>
<dbReference type="Proteomes" id="UP000294621">
    <property type="component" value="Unassembled WGS sequence"/>
</dbReference>
<sequence>MSFYGWPTHAVSGEAVNWLAVPVRDKGWNEETADKGGFIQEVLKWKPSPLQATVHVSTLLRAAGITS</sequence>
<protein>
    <submittedName>
        <fullName evidence="1">Uncharacterized protein</fullName>
    </submittedName>
</protein>
<name>A0A4R5XLR8_9MICC</name>
<dbReference type="EMBL" id="SMZQ01000014">
    <property type="protein sequence ID" value="TDL32340.1"/>
    <property type="molecule type" value="Genomic_DNA"/>
</dbReference>
<evidence type="ECO:0000313" key="2">
    <source>
        <dbReference type="Proteomes" id="UP000294621"/>
    </source>
</evidence>
<organism evidence="1 2">
    <name type="scientific">Arthrobacter nitrophenolicus</name>
    <dbReference type="NCBI Taxonomy" id="683150"/>
    <lineage>
        <taxon>Bacteria</taxon>
        <taxon>Bacillati</taxon>
        <taxon>Actinomycetota</taxon>
        <taxon>Actinomycetes</taxon>
        <taxon>Micrococcales</taxon>
        <taxon>Micrococcaceae</taxon>
        <taxon>Arthrobacter</taxon>
    </lineage>
</organism>